<evidence type="ECO:0000313" key="1">
    <source>
        <dbReference type="EMBL" id="EUA16034.1"/>
    </source>
</evidence>
<organism evidence="1">
    <name type="scientific">Mycobacterium xenopi 4042</name>
    <dbReference type="NCBI Taxonomy" id="1299334"/>
    <lineage>
        <taxon>Bacteria</taxon>
        <taxon>Bacillati</taxon>
        <taxon>Actinomycetota</taxon>
        <taxon>Actinomycetes</taxon>
        <taxon>Mycobacteriales</taxon>
        <taxon>Mycobacteriaceae</taxon>
        <taxon>Mycobacterium</taxon>
    </lineage>
</organism>
<accession>X7Z9I7</accession>
<protein>
    <submittedName>
        <fullName evidence="1">Uncharacterized protein</fullName>
    </submittedName>
</protein>
<dbReference type="AlphaFoldDB" id="X7Z9I7"/>
<proteinExistence type="predicted"/>
<reference evidence="1" key="1">
    <citation type="submission" date="2014-01" db="EMBL/GenBank/DDBJ databases">
        <authorList>
            <person name="Brown-Elliot B."/>
            <person name="Wallace R."/>
            <person name="Lenaerts A."/>
            <person name="Ordway D."/>
            <person name="DeGroote M.A."/>
            <person name="Parker T."/>
            <person name="Sizemore C."/>
            <person name="Tallon L.J."/>
            <person name="Sadzewicz L.K."/>
            <person name="Sengamalay N."/>
            <person name="Fraser C.M."/>
            <person name="Hine E."/>
            <person name="Shefchek K.A."/>
            <person name="Das S.P."/>
            <person name="Tettelin H."/>
        </authorList>
    </citation>
    <scope>NUCLEOTIDE SEQUENCE [LARGE SCALE GENOMIC DNA]</scope>
    <source>
        <strain evidence="1">4042</strain>
    </source>
</reference>
<dbReference type="EMBL" id="JAOB01000080">
    <property type="protein sequence ID" value="EUA16034.1"/>
    <property type="molecule type" value="Genomic_DNA"/>
</dbReference>
<sequence length="114" mass="12828">MHRSRRGRECSNPLYDIGDLDKEIQNMPKSIPKAPSFSSTAFTGRNPCGVAYLTIAMQFKVPDFSCRKSIRFYHIEWNRQGDGVAVRYGDIQHMLVGGESFGRVAAFHASPMSK</sequence>
<gene>
    <name evidence="1" type="ORF">I553_1009</name>
</gene>
<name>X7Z9I7_MYCXE</name>
<comment type="caution">
    <text evidence="1">The sequence shown here is derived from an EMBL/GenBank/DDBJ whole genome shotgun (WGS) entry which is preliminary data.</text>
</comment>